<gene>
    <name evidence="8" type="ORF">QQS21_010239</name>
</gene>
<accession>A0AAJ0CFN2</accession>
<dbReference type="GO" id="GO:0006508">
    <property type="term" value="P:proteolysis"/>
    <property type="evidence" value="ECO:0007669"/>
    <property type="project" value="UniProtKB-KW"/>
</dbReference>
<dbReference type="Proteomes" id="UP001251528">
    <property type="component" value="Unassembled WGS sequence"/>
</dbReference>
<dbReference type="InterPro" id="IPR036852">
    <property type="entry name" value="Peptidase_S8/S53_dom_sf"/>
</dbReference>
<dbReference type="GO" id="GO:0004252">
    <property type="term" value="F:serine-type endopeptidase activity"/>
    <property type="evidence" value="ECO:0007669"/>
    <property type="project" value="UniProtKB-UniRule"/>
</dbReference>
<reference evidence="8" key="1">
    <citation type="submission" date="2023-06" db="EMBL/GenBank/DDBJ databases">
        <title>Conoideocrella luteorostrata (Hypocreales: Clavicipitaceae), a potential biocontrol fungus for elongate hemlock scale in United States Christmas tree production areas.</title>
        <authorList>
            <person name="Barrett H."/>
            <person name="Lovett B."/>
            <person name="Macias A.M."/>
            <person name="Stajich J.E."/>
            <person name="Kasson M.T."/>
        </authorList>
    </citation>
    <scope>NUCLEOTIDE SEQUENCE</scope>
    <source>
        <strain evidence="8">ARSEF 14590</strain>
    </source>
</reference>
<protein>
    <recommendedName>
        <fullName evidence="10">Peptidase S8/S53 domain-containing protein</fullName>
    </recommendedName>
</protein>
<evidence type="ECO:0000256" key="2">
    <source>
        <dbReference type="ARBA" id="ARBA00022801"/>
    </source>
</evidence>
<dbReference type="InterPro" id="IPR023828">
    <property type="entry name" value="Peptidase_S8_Ser-AS"/>
</dbReference>
<dbReference type="PANTHER" id="PTHR35186">
    <property type="entry name" value="ANK_REP_REGION DOMAIN-CONTAINING PROTEIN"/>
    <property type="match status" value="1"/>
</dbReference>
<feature type="compositionally biased region" description="Polar residues" evidence="5">
    <location>
        <begin position="541"/>
        <end position="551"/>
    </location>
</feature>
<evidence type="ECO:0000313" key="8">
    <source>
        <dbReference type="EMBL" id="KAK2592060.1"/>
    </source>
</evidence>
<dbReference type="PRINTS" id="PR00723">
    <property type="entry name" value="SUBTILISIN"/>
</dbReference>
<feature type="domain" description="DUF7580" evidence="7">
    <location>
        <begin position="164"/>
        <end position="490"/>
    </location>
</feature>
<organism evidence="8 9">
    <name type="scientific">Conoideocrella luteorostrata</name>
    <dbReference type="NCBI Taxonomy" id="1105319"/>
    <lineage>
        <taxon>Eukaryota</taxon>
        <taxon>Fungi</taxon>
        <taxon>Dikarya</taxon>
        <taxon>Ascomycota</taxon>
        <taxon>Pezizomycotina</taxon>
        <taxon>Sordariomycetes</taxon>
        <taxon>Hypocreomycetidae</taxon>
        <taxon>Hypocreales</taxon>
        <taxon>Clavicipitaceae</taxon>
        <taxon>Conoideocrella</taxon>
    </lineage>
</organism>
<evidence type="ECO:0000259" key="6">
    <source>
        <dbReference type="Pfam" id="PF00082"/>
    </source>
</evidence>
<evidence type="ECO:0000259" key="7">
    <source>
        <dbReference type="Pfam" id="PF24476"/>
    </source>
</evidence>
<evidence type="ECO:0000256" key="1">
    <source>
        <dbReference type="ARBA" id="ARBA00022670"/>
    </source>
</evidence>
<dbReference type="PROSITE" id="PS00138">
    <property type="entry name" value="SUBTILASE_SER"/>
    <property type="match status" value="1"/>
</dbReference>
<dbReference type="AlphaFoldDB" id="A0AAJ0CFN2"/>
<dbReference type="Pfam" id="PF00082">
    <property type="entry name" value="Peptidase_S8"/>
    <property type="match status" value="1"/>
</dbReference>
<evidence type="ECO:0000256" key="5">
    <source>
        <dbReference type="SAM" id="MobiDB-lite"/>
    </source>
</evidence>
<comment type="caution">
    <text evidence="8">The sequence shown here is derived from an EMBL/GenBank/DDBJ whole genome shotgun (WGS) entry which is preliminary data.</text>
</comment>
<proteinExistence type="inferred from homology"/>
<keyword evidence="3 4" id="KW-0720">Serine protease</keyword>
<comment type="similarity">
    <text evidence="4">Belongs to the peptidase S8 family.</text>
</comment>
<keyword evidence="1 4" id="KW-0645">Protease</keyword>
<evidence type="ECO:0000313" key="9">
    <source>
        <dbReference type="Proteomes" id="UP001251528"/>
    </source>
</evidence>
<feature type="compositionally biased region" description="Basic and acidic residues" evidence="5">
    <location>
        <begin position="526"/>
        <end position="540"/>
    </location>
</feature>
<sequence length="914" mass="101626">MEVDETPGLLRSVFGFLARKPPERPIKKPKSLKARRQDAWLRTDAFLQHDADAFDEMEPEQRKRTLHALEGYVEVNPDGEADFDFLPEGPFPKLQVLRNLVESPNSSRGLSIRVCKRSRQTDQIIDKIEHMDRDSKKRRVITREEPSASECFEEEDADFAMLTRRHLVSLDHALRKQWVCVCQKCSGLSVRLSLPRKKDSKVETSFDVFFGVRSVSATSLQEAKITIKDVYSRERSSSAPVDGGAGDFVPICQSITDSLGQRNCLHLALENGLFQRLRPQPKTFGGDKMSRTVSLAALFKRQQELRGSSSALSLKGKRVLAITLASALLPFLETPWLQPSFNHSKILFFQPLEDGQLPDITKPFLALEHIPIFTAGRKTSANASGSDVSSQSIHPNASVLALGILLCELHHLTSVEHWQADPAAEKNVNTDWYTCLEILKTLEAEAGLDYYLATKACLHWEYLPAGQDAAFESETVQRLFYQNVVKRLEAGIFKSWDLRIEDLSSFDSRKNENCWGSIGREVVRLETSKHDSPADAKSTERSTAYRSMSDSAPASFHSDLVIQKSAPSARVQVTEDSTNSLHFFDASHQTGCEQESPLSRKWMDNLLSSIYQFVDPFEPAQAGALQTVEPLRIAILDSGFDPENPLLRDDSGDIDPRIKAAQSFVHGTHLQDIRDEIGHGTHALGLLLKVAPCAEIYIGKIAHRATLNRNTYDDIAKANIISMSFGIREYNEPMKKAISNALYGQTLMFAAASNDGANLGRAFPAKYPSIFCIHSTDGNGNPSAFNPTADDKDVNFSLLGENVSSYWPVSLANGLGEPVNAMSGTSVATPIAAGLAASVLSFVRQQDQYAMPGSDLMGPWLKDVHSMDMVLKSMASQTRGAGYSYIRPSELFDRGASREKVYEKIKDLRRHMYD</sequence>
<dbReference type="PANTHER" id="PTHR35186:SF4">
    <property type="entry name" value="PRION-INHIBITION AND PROPAGATION HELO DOMAIN-CONTAINING PROTEIN"/>
    <property type="match status" value="1"/>
</dbReference>
<dbReference type="PROSITE" id="PS51892">
    <property type="entry name" value="SUBTILASE"/>
    <property type="match status" value="1"/>
</dbReference>
<keyword evidence="2 4" id="KW-0378">Hydrolase</keyword>
<feature type="active site" description="Charge relay system" evidence="4">
    <location>
        <position position="826"/>
    </location>
</feature>
<evidence type="ECO:0000256" key="3">
    <source>
        <dbReference type="ARBA" id="ARBA00022825"/>
    </source>
</evidence>
<feature type="active site" description="Charge relay system" evidence="4">
    <location>
        <position position="637"/>
    </location>
</feature>
<dbReference type="InterPro" id="IPR015500">
    <property type="entry name" value="Peptidase_S8_subtilisin-rel"/>
</dbReference>
<feature type="region of interest" description="Disordered" evidence="5">
    <location>
        <begin position="526"/>
        <end position="551"/>
    </location>
</feature>
<keyword evidence="9" id="KW-1185">Reference proteome</keyword>
<dbReference type="Gene3D" id="3.40.50.200">
    <property type="entry name" value="Peptidase S8/S53 domain"/>
    <property type="match status" value="1"/>
</dbReference>
<name>A0AAJ0CFN2_9HYPO</name>
<dbReference type="InterPro" id="IPR000209">
    <property type="entry name" value="Peptidase_S8/S53_dom"/>
</dbReference>
<dbReference type="Pfam" id="PF24476">
    <property type="entry name" value="DUF7580"/>
    <property type="match status" value="1"/>
</dbReference>
<feature type="active site" description="Charge relay system" evidence="4">
    <location>
        <position position="679"/>
    </location>
</feature>
<evidence type="ECO:0008006" key="10">
    <source>
        <dbReference type="Google" id="ProtNLM"/>
    </source>
</evidence>
<dbReference type="EMBL" id="JASWJB010000291">
    <property type="protein sequence ID" value="KAK2592060.1"/>
    <property type="molecule type" value="Genomic_DNA"/>
</dbReference>
<feature type="domain" description="Peptidase S8/S53" evidence="6">
    <location>
        <begin position="633"/>
        <end position="842"/>
    </location>
</feature>
<evidence type="ECO:0000256" key="4">
    <source>
        <dbReference type="PROSITE-ProRule" id="PRU01240"/>
    </source>
</evidence>
<dbReference type="SUPFAM" id="SSF52743">
    <property type="entry name" value="Subtilisin-like"/>
    <property type="match status" value="1"/>
</dbReference>
<dbReference type="InterPro" id="IPR056002">
    <property type="entry name" value="DUF7580"/>
</dbReference>